<dbReference type="HAMAP" id="MF_00210">
    <property type="entry name" value="EPSP_synth"/>
    <property type="match status" value="1"/>
</dbReference>
<keyword evidence="5 7" id="KW-0057">Aromatic amino acid biosynthesis</keyword>
<feature type="binding site" evidence="7">
    <location>
        <position position="157"/>
    </location>
    <ligand>
        <name>3-phosphoshikimate</name>
        <dbReference type="ChEBI" id="CHEBI:145989"/>
    </ligand>
</feature>
<feature type="domain" description="Enolpyruvate transferase" evidence="8">
    <location>
        <begin position="6"/>
        <end position="404"/>
    </location>
</feature>
<dbReference type="GO" id="GO:0003866">
    <property type="term" value="F:3-phosphoshikimate 1-carboxyvinyltransferase activity"/>
    <property type="evidence" value="ECO:0007669"/>
    <property type="project" value="UniProtKB-UniRule"/>
</dbReference>
<dbReference type="InterPro" id="IPR013792">
    <property type="entry name" value="RNA3'P_cycl/enolpyr_Trfase_a/b"/>
</dbReference>
<dbReference type="AlphaFoldDB" id="A0A449BKA1"/>
<dbReference type="PIRSF" id="PIRSF000505">
    <property type="entry name" value="EPSPS"/>
    <property type="match status" value="1"/>
</dbReference>
<organism evidence="9 10">
    <name type="scientific">Acholeplasma hippikon</name>
    <dbReference type="NCBI Taxonomy" id="264636"/>
    <lineage>
        <taxon>Bacteria</taxon>
        <taxon>Bacillati</taxon>
        <taxon>Mycoplasmatota</taxon>
        <taxon>Mollicutes</taxon>
        <taxon>Acholeplasmatales</taxon>
        <taxon>Acholeplasmataceae</taxon>
        <taxon>Acholeplasma</taxon>
    </lineage>
</organism>
<dbReference type="EMBL" id="LR215050">
    <property type="protein sequence ID" value="VEU82874.1"/>
    <property type="molecule type" value="Genomic_DNA"/>
</dbReference>
<reference evidence="9 10" key="1">
    <citation type="submission" date="2019-01" db="EMBL/GenBank/DDBJ databases">
        <authorList>
            <consortium name="Pathogen Informatics"/>
        </authorList>
    </citation>
    <scope>NUCLEOTIDE SEQUENCE [LARGE SCALE GENOMIC DNA]</scope>
    <source>
        <strain evidence="9 10">NCTC10172</strain>
    </source>
</reference>
<comment type="caution">
    <text evidence="7">Lacks conserved residue(s) required for the propagation of feature annotation.</text>
</comment>
<keyword evidence="7" id="KW-0963">Cytoplasm</keyword>
<comment type="subunit">
    <text evidence="7">Monomer.</text>
</comment>
<evidence type="ECO:0000256" key="7">
    <source>
        <dbReference type="HAMAP-Rule" id="MF_00210"/>
    </source>
</evidence>
<feature type="binding site" evidence="7">
    <location>
        <position position="112"/>
    </location>
    <ligand>
        <name>phosphoenolpyruvate</name>
        <dbReference type="ChEBI" id="CHEBI:58702"/>
    </ligand>
</feature>
<dbReference type="STRING" id="1408416.GCA_000702765_00338"/>
<dbReference type="EC" id="2.5.1.19" evidence="7"/>
<dbReference type="SUPFAM" id="SSF55205">
    <property type="entry name" value="EPT/RTPC-like"/>
    <property type="match status" value="1"/>
</dbReference>
<evidence type="ECO:0000313" key="10">
    <source>
        <dbReference type="Proteomes" id="UP000290909"/>
    </source>
</evidence>
<comment type="pathway">
    <text evidence="1 7">Metabolic intermediate biosynthesis; chorismate biosynthesis; chorismate from D-erythrose 4-phosphate and phosphoenolpyruvate: step 6/7.</text>
</comment>
<feature type="binding site" evidence="7">
    <location>
        <position position="156"/>
    </location>
    <ligand>
        <name>3-phosphoshikimate</name>
        <dbReference type="ChEBI" id="CHEBI:145989"/>
    </ligand>
</feature>
<comment type="catalytic activity">
    <reaction evidence="6">
        <text>3-phosphoshikimate + phosphoenolpyruvate = 5-O-(1-carboxyvinyl)-3-phosphoshikimate + phosphate</text>
        <dbReference type="Rhea" id="RHEA:21256"/>
        <dbReference type="ChEBI" id="CHEBI:43474"/>
        <dbReference type="ChEBI" id="CHEBI:57701"/>
        <dbReference type="ChEBI" id="CHEBI:58702"/>
        <dbReference type="ChEBI" id="CHEBI:145989"/>
        <dbReference type="EC" id="2.5.1.19"/>
    </reaction>
    <physiologicalReaction direction="left-to-right" evidence="6">
        <dbReference type="Rhea" id="RHEA:21257"/>
    </physiologicalReaction>
</comment>
<dbReference type="GO" id="GO:0005737">
    <property type="term" value="C:cytoplasm"/>
    <property type="evidence" value="ECO:0007669"/>
    <property type="project" value="UniProtKB-SubCell"/>
</dbReference>
<feature type="binding site" evidence="7">
    <location>
        <position position="84"/>
    </location>
    <ligand>
        <name>phosphoenolpyruvate</name>
        <dbReference type="ChEBI" id="CHEBI:58702"/>
    </ligand>
</feature>
<evidence type="ECO:0000256" key="3">
    <source>
        <dbReference type="ARBA" id="ARBA00022605"/>
    </source>
</evidence>
<name>A0A449BKA1_9MOLU</name>
<feature type="binding site" evidence="7">
    <location>
        <position position="20"/>
    </location>
    <ligand>
        <name>3-phosphoshikimate</name>
        <dbReference type="ChEBI" id="CHEBI:145989"/>
    </ligand>
</feature>
<gene>
    <name evidence="7 9" type="primary">aroA</name>
    <name evidence="9" type="ORF">NCTC10172_00900</name>
</gene>
<evidence type="ECO:0000259" key="8">
    <source>
        <dbReference type="Pfam" id="PF00275"/>
    </source>
</evidence>
<dbReference type="KEGG" id="ahk:NCTC10172_00900"/>
<evidence type="ECO:0000256" key="6">
    <source>
        <dbReference type="ARBA" id="ARBA00044633"/>
    </source>
</evidence>
<feature type="binding site" evidence="7">
    <location>
        <position position="183"/>
    </location>
    <ligand>
        <name>3-phosphoshikimate</name>
        <dbReference type="ChEBI" id="CHEBI:145989"/>
    </ligand>
</feature>
<evidence type="ECO:0000313" key="9">
    <source>
        <dbReference type="EMBL" id="VEU82874.1"/>
    </source>
</evidence>
<feature type="active site" description="Proton acceptor" evidence="7">
    <location>
        <position position="296"/>
    </location>
</feature>
<protein>
    <recommendedName>
        <fullName evidence="7">3-phosphoshikimate 1-carboxyvinyltransferase</fullName>
        <ecNumber evidence="7">2.5.1.19</ecNumber>
    </recommendedName>
    <alternativeName>
        <fullName evidence="7">5-enolpyruvylshikimate-3-phosphate synthase</fullName>
        <shortName evidence="7">EPSP synthase</shortName>
        <shortName evidence="7">EPSPS</shortName>
    </alternativeName>
</protein>
<keyword evidence="4 7" id="KW-0808">Transferase</keyword>
<evidence type="ECO:0000256" key="4">
    <source>
        <dbReference type="ARBA" id="ARBA00022679"/>
    </source>
</evidence>
<dbReference type="PROSITE" id="PS00885">
    <property type="entry name" value="EPSP_SYNTHASE_2"/>
    <property type="match status" value="1"/>
</dbReference>
<dbReference type="CDD" id="cd01556">
    <property type="entry name" value="EPSP_synthase"/>
    <property type="match status" value="1"/>
</dbReference>
<feature type="binding site" evidence="7">
    <location>
        <position position="24"/>
    </location>
    <ligand>
        <name>3-phosphoshikimate</name>
        <dbReference type="ChEBI" id="CHEBI:145989"/>
    </ligand>
</feature>
<dbReference type="PANTHER" id="PTHR21090">
    <property type="entry name" value="AROM/DEHYDROQUINATE SYNTHASE"/>
    <property type="match status" value="1"/>
</dbReference>
<dbReference type="InterPro" id="IPR006264">
    <property type="entry name" value="EPSP_synthase"/>
</dbReference>
<dbReference type="GO" id="GO:0009073">
    <property type="term" value="P:aromatic amino acid family biosynthetic process"/>
    <property type="evidence" value="ECO:0007669"/>
    <property type="project" value="UniProtKB-KW"/>
</dbReference>
<feature type="binding site" evidence="7">
    <location>
        <position position="396"/>
    </location>
    <ligand>
        <name>phosphoenolpyruvate</name>
        <dbReference type="ChEBI" id="CHEBI:58702"/>
    </ligand>
</feature>
<keyword evidence="3 7" id="KW-0028">Amino-acid biosynthesis</keyword>
<dbReference type="Proteomes" id="UP000290909">
    <property type="component" value="Chromosome"/>
</dbReference>
<feature type="binding site" evidence="7">
    <location>
        <position position="155"/>
    </location>
    <ligand>
        <name>3-phosphoshikimate</name>
        <dbReference type="ChEBI" id="CHEBI:145989"/>
    </ligand>
</feature>
<feature type="binding site" evidence="7">
    <location>
        <position position="19"/>
    </location>
    <ligand>
        <name>3-phosphoshikimate</name>
        <dbReference type="ChEBI" id="CHEBI:145989"/>
    </ligand>
</feature>
<dbReference type="InterPro" id="IPR036968">
    <property type="entry name" value="Enolpyruvate_Tfrase_sf"/>
</dbReference>
<keyword evidence="10" id="KW-1185">Reference proteome</keyword>
<comment type="subcellular location">
    <subcellularLocation>
        <location evidence="7">Cytoplasm</location>
    </subcellularLocation>
</comment>
<dbReference type="GO" id="GO:0009423">
    <property type="term" value="P:chorismate biosynthetic process"/>
    <property type="evidence" value="ECO:0007669"/>
    <property type="project" value="UniProtKB-UniRule"/>
</dbReference>
<feature type="binding site" evidence="7">
    <location>
        <position position="327"/>
    </location>
    <ligand>
        <name>phosphoenolpyruvate</name>
        <dbReference type="ChEBI" id="CHEBI:58702"/>
    </ligand>
</feature>
<sequence>MLEIIPSKLNGKISIVSSKSLSHRYVIAAALAEGESIISNILDSDDLVATKEALIGLGATIDGEKIIGTKIKRINKVIDANESGSTLRFLIPIAMLQDEVIEFKGKGKLPTRPLNVYKDMFHHKYYFVQRTKNELPLEVKGPLQSGVYMLHGNISSQFITGLLYALPLVNGDSKIIVTTELESKGYVDLTLDVLKQFGIEIEYKQNVFYIKGNQKYLPLKTSVEGDYSGAAFFIVAGLISNGLILNGLREESLQGDKEIINFAKQMGGKLNFVDGKLVVEKSDTKGITIDIGQTPDLGPILMVLGSLSEGVTTITNASRLRIKESDRLDAMVKNLTKLGVKIEVDGDTAKIYGQKELKGGVTVETFGDHRIAMSMAVAALRCDSPITLDDEKVVSKSYPTFFEEFVRLGGITKWKI</sequence>
<feature type="binding site" evidence="7">
    <location>
        <position position="157"/>
    </location>
    <ligand>
        <name>phosphoenolpyruvate</name>
        <dbReference type="ChEBI" id="CHEBI:58702"/>
    </ligand>
</feature>
<feature type="binding site" evidence="7">
    <location>
        <position position="19"/>
    </location>
    <ligand>
        <name>phosphoenolpyruvate</name>
        <dbReference type="ChEBI" id="CHEBI:58702"/>
    </ligand>
</feature>
<dbReference type="PANTHER" id="PTHR21090:SF5">
    <property type="entry name" value="PENTAFUNCTIONAL AROM POLYPEPTIDE"/>
    <property type="match status" value="1"/>
</dbReference>
<evidence type="ECO:0000256" key="5">
    <source>
        <dbReference type="ARBA" id="ARBA00023141"/>
    </source>
</evidence>
<dbReference type="GO" id="GO:0008652">
    <property type="term" value="P:amino acid biosynthetic process"/>
    <property type="evidence" value="ECO:0007669"/>
    <property type="project" value="UniProtKB-KW"/>
</dbReference>
<feature type="binding site" evidence="7">
    <location>
        <position position="296"/>
    </location>
    <ligand>
        <name>3-phosphoshikimate</name>
        <dbReference type="ChEBI" id="CHEBI:145989"/>
    </ligand>
</feature>
<proteinExistence type="inferred from homology"/>
<evidence type="ECO:0000256" key="1">
    <source>
        <dbReference type="ARBA" id="ARBA00004811"/>
    </source>
</evidence>
<comment type="similarity">
    <text evidence="2 7">Belongs to the EPSP synthase family.</text>
</comment>
<evidence type="ECO:0000256" key="2">
    <source>
        <dbReference type="ARBA" id="ARBA00009948"/>
    </source>
</evidence>
<dbReference type="Gene3D" id="3.65.10.10">
    <property type="entry name" value="Enolpyruvate transferase domain"/>
    <property type="match status" value="2"/>
</dbReference>
<dbReference type="InterPro" id="IPR001986">
    <property type="entry name" value="Enolpyruvate_Tfrase_dom"/>
</dbReference>
<feature type="binding site" evidence="7">
    <location>
        <position position="323"/>
    </location>
    <ligand>
        <name>3-phosphoshikimate</name>
        <dbReference type="ChEBI" id="CHEBI:145989"/>
    </ligand>
</feature>
<dbReference type="UniPathway" id="UPA00053">
    <property type="reaction ID" value="UER00089"/>
</dbReference>
<dbReference type="InterPro" id="IPR023193">
    <property type="entry name" value="EPSP_synthase_CS"/>
</dbReference>
<feature type="binding site" evidence="7">
    <location>
        <position position="370"/>
    </location>
    <ligand>
        <name>phosphoenolpyruvate</name>
        <dbReference type="ChEBI" id="CHEBI:58702"/>
    </ligand>
</feature>
<dbReference type="Pfam" id="PF00275">
    <property type="entry name" value="EPSP_synthase"/>
    <property type="match status" value="1"/>
</dbReference>
<dbReference type="NCBIfam" id="TIGR01356">
    <property type="entry name" value="aroA"/>
    <property type="match status" value="1"/>
</dbReference>
<comment type="function">
    <text evidence="7">Catalyzes the transfer of the enolpyruvyl moiety of phosphoenolpyruvate (PEP) to the 5-hydroxyl of shikimate-3-phosphate (S3P) to produce enolpyruvyl shikimate-3-phosphate and inorganic phosphate.</text>
</comment>
<accession>A0A449BKA1</accession>